<proteinExistence type="predicted"/>
<gene>
    <name evidence="1" type="ORF">ACFOFO_11235</name>
</gene>
<dbReference type="InterPro" id="IPR029062">
    <property type="entry name" value="Class_I_gatase-like"/>
</dbReference>
<accession>A0ABV7F2L8</accession>
<dbReference type="RefSeq" id="WP_390322183.1">
    <property type="nucleotide sequence ID" value="NZ_JBHRTP010000032.1"/>
</dbReference>
<keyword evidence="1" id="KW-0378">Hydrolase</keyword>
<comment type="caution">
    <text evidence="1">The sequence shown here is derived from an EMBL/GenBank/DDBJ whole genome shotgun (WGS) entry which is preliminary data.</text>
</comment>
<dbReference type="Pfam" id="PF07722">
    <property type="entry name" value="Peptidase_C26"/>
    <property type="match status" value="1"/>
</dbReference>
<evidence type="ECO:0000313" key="1">
    <source>
        <dbReference type="EMBL" id="MFC3108531.1"/>
    </source>
</evidence>
<dbReference type="CDD" id="cd01745">
    <property type="entry name" value="GATase1_2"/>
    <property type="match status" value="1"/>
</dbReference>
<dbReference type="InterPro" id="IPR044668">
    <property type="entry name" value="PuuD-like"/>
</dbReference>
<dbReference type="Proteomes" id="UP001595530">
    <property type="component" value="Unassembled WGS sequence"/>
</dbReference>
<dbReference type="InterPro" id="IPR011697">
    <property type="entry name" value="Peptidase_C26"/>
</dbReference>
<evidence type="ECO:0000313" key="2">
    <source>
        <dbReference type="Proteomes" id="UP001595530"/>
    </source>
</evidence>
<sequence length="266" mass="28371">MKETRAADAGLPATQRPTIGLCTDRIEHWWHASHNVPQTYVDAVIAGAGGLPVLLPSGNTALDQMAFLAVVDGLLFTGSPSNVDPACYDGLPSAPGTLHDPLRDATTLPLIRVAVAMGVPVLAICRGCQEMNVAFGGSLHQAVHTLPGALNHPAGTDRPRVDWYAPSHDVSLEEDGWLRAWMGCSTVRVNSLHHQGVDRLGQGLHVEAVAPDGLIEAFRVAAAPGFTLAVQWHPEAAYATDALSARIFEEFGRACARYRAARHSDK</sequence>
<reference evidence="2" key="1">
    <citation type="journal article" date="2019" name="Int. J. Syst. Evol. Microbiol.">
        <title>The Global Catalogue of Microorganisms (GCM) 10K type strain sequencing project: providing services to taxonomists for standard genome sequencing and annotation.</title>
        <authorList>
            <consortium name="The Broad Institute Genomics Platform"/>
            <consortium name="The Broad Institute Genome Sequencing Center for Infectious Disease"/>
            <person name="Wu L."/>
            <person name="Ma J."/>
        </authorList>
    </citation>
    <scope>NUCLEOTIDE SEQUENCE [LARGE SCALE GENOMIC DNA]</scope>
    <source>
        <strain evidence="2">KCTC 42986</strain>
    </source>
</reference>
<name>A0ABV7F2L8_9BURK</name>
<dbReference type="Gene3D" id="3.40.50.880">
    <property type="match status" value="1"/>
</dbReference>
<dbReference type="GO" id="GO:0016787">
    <property type="term" value="F:hydrolase activity"/>
    <property type="evidence" value="ECO:0007669"/>
    <property type="project" value="UniProtKB-KW"/>
</dbReference>
<dbReference type="PANTHER" id="PTHR43235">
    <property type="entry name" value="GLUTAMINE AMIDOTRANSFERASE PB2B2.05-RELATED"/>
    <property type="match status" value="1"/>
</dbReference>
<keyword evidence="2" id="KW-1185">Reference proteome</keyword>
<dbReference type="PROSITE" id="PS51273">
    <property type="entry name" value="GATASE_TYPE_1"/>
    <property type="match status" value="1"/>
</dbReference>
<protein>
    <submittedName>
        <fullName evidence="1">Gamma-glutamyl-gamma-aminobutyrate hydrolase family protein</fullName>
    </submittedName>
</protein>
<organism evidence="1 2">
    <name type="scientific">Undibacterium arcticum</name>
    <dbReference type="NCBI Taxonomy" id="1762892"/>
    <lineage>
        <taxon>Bacteria</taxon>
        <taxon>Pseudomonadati</taxon>
        <taxon>Pseudomonadota</taxon>
        <taxon>Betaproteobacteria</taxon>
        <taxon>Burkholderiales</taxon>
        <taxon>Oxalobacteraceae</taxon>
        <taxon>Undibacterium</taxon>
    </lineage>
</organism>
<dbReference type="PANTHER" id="PTHR43235:SF1">
    <property type="entry name" value="GLUTAMINE AMIDOTRANSFERASE PB2B2.05-RELATED"/>
    <property type="match status" value="1"/>
</dbReference>
<dbReference type="SUPFAM" id="SSF52317">
    <property type="entry name" value="Class I glutamine amidotransferase-like"/>
    <property type="match status" value="1"/>
</dbReference>
<dbReference type="EMBL" id="JBHRTP010000032">
    <property type="protein sequence ID" value="MFC3108531.1"/>
    <property type="molecule type" value="Genomic_DNA"/>
</dbReference>